<keyword evidence="2" id="KW-1185">Reference proteome</keyword>
<comment type="caution">
    <text evidence="1">The sequence shown here is derived from an EMBL/GenBank/DDBJ whole genome shotgun (WGS) entry which is preliminary data.</text>
</comment>
<gene>
    <name evidence="1" type="ORF">KUCAC02_002784</name>
</gene>
<organism evidence="1 2">
    <name type="scientific">Chaenocephalus aceratus</name>
    <name type="common">Blackfin icefish</name>
    <name type="synonym">Chaenichthys aceratus</name>
    <dbReference type="NCBI Taxonomy" id="36190"/>
    <lineage>
        <taxon>Eukaryota</taxon>
        <taxon>Metazoa</taxon>
        <taxon>Chordata</taxon>
        <taxon>Craniata</taxon>
        <taxon>Vertebrata</taxon>
        <taxon>Euteleostomi</taxon>
        <taxon>Actinopterygii</taxon>
        <taxon>Neopterygii</taxon>
        <taxon>Teleostei</taxon>
        <taxon>Neoteleostei</taxon>
        <taxon>Acanthomorphata</taxon>
        <taxon>Eupercaria</taxon>
        <taxon>Perciformes</taxon>
        <taxon>Notothenioidei</taxon>
        <taxon>Channichthyidae</taxon>
        <taxon>Chaenocephalus</taxon>
    </lineage>
</organism>
<protein>
    <submittedName>
        <fullName evidence="1">Uncharacterized protein</fullName>
    </submittedName>
</protein>
<evidence type="ECO:0000313" key="2">
    <source>
        <dbReference type="Proteomes" id="UP001057452"/>
    </source>
</evidence>
<reference evidence="1" key="1">
    <citation type="submission" date="2022-05" db="EMBL/GenBank/DDBJ databases">
        <title>Chromosome-level genome of Chaenocephalus aceratus.</title>
        <authorList>
            <person name="Park H."/>
        </authorList>
    </citation>
    <scope>NUCLEOTIDE SEQUENCE</scope>
    <source>
        <strain evidence="1">KU_202001</strain>
    </source>
</reference>
<sequence>MGGAEAPLISPPCLAGQQGWRDLRGAQSPVQHGDPPGQKTAPHTCQDCQIFLKNIPAIYGMWLVTLLLLYSLQEAHLDPADVFARVPARASR</sequence>
<accession>A0ACB9WJ03</accession>
<name>A0ACB9WJ03_CHAAC</name>
<dbReference type="EMBL" id="CM043798">
    <property type="protein sequence ID" value="KAI4813546.1"/>
    <property type="molecule type" value="Genomic_DNA"/>
</dbReference>
<evidence type="ECO:0000313" key="1">
    <source>
        <dbReference type="EMBL" id="KAI4813546.1"/>
    </source>
</evidence>
<dbReference type="Proteomes" id="UP001057452">
    <property type="component" value="Chromosome 14"/>
</dbReference>
<proteinExistence type="predicted"/>
<feature type="non-terminal residue" evidence="1">
    <location>
        <position position="92"/>
    </location>
</feature>